<name>A0A2K2FUZ7_9SPHN</name>
<evidence type="ECO:0000313" key="2">
    <source>
        <dbReference type="Proteomes" id="UP000236327"/>
    </source>
</evidence>
<keyword evidence="2" id="KW-1185">Reference proteome</keyword>
<comment type="caution">
    <text evidence="1">The sequence shown here is derived from an EMBL/GenBank/DDBJ whole genome shotgun (WGS) entry which is preliminary data.</text>
</comment>
<sequence>MLLYRVRVFGKPRAPWRRVKKQAQQDALELGLGSFDEWGKFFVSVPGEIEELHERFVSESA</sequence>
<evidence type="ECO:0000313" key="1">
    <source>
        <dbReference type="EMBL" id="PNU02617.1"/>
    </source>
</evidence>
<gene>
    <name evidence="1" type="ORF">A8V01_08955</name>
</gene>
<dbReference type="Proteomes" id="UP000236327">
    <property type="component" value="Unassembled WGS sequence"/>
</dbReference>
<protein>
    <submittedName>
        <fullName evidence="1">Uncharacterized protein</fullName>
    </submittedName>
</protein>
<proteinExistence type="predicted"/>
<dbReference type="EMBL" id="LYMM01000073">
    <property type="protein sequence ID" value="PNU02617.1"/>
    <property type="molecule type" value="Genomic_DNA"/>
</dbReference>
<dbReference type="OrthoDB" id="7511070at2"/>
<reference evidence="1 2" key="1">
    <citation type="submission" date="2016-05" db="EMBL/GenBank/DDBJ databases">
        <title>Complete genome sequence of Novosphingobium guangzhouense SA925(T).</title>
        <authorList>
            <person name="Sha S."/>
        </authorList>
    </citation>
    <scope>NUCLEOTIDE SEQUENCE [LARGE SCALE GENOMIC DNA]</scope>
    <source>
        <strain evidence="1 2">SA925</strain>
    </source>
</reference>
<accession>A0A2K2FUZ7</accession>
<dbReference type="AlphaFoldDB" id="A0A2K2FUZ7"/>
<organism evidence="1 2">
    <name type="scientific">Novosphingobium guangzhouense</name>
    <dbReference type="NCBI Taxonomy" id="1850347"/>
    <lineage>
        <taxon>Bacteria</taxon>
        <taxon>Pseudomonadati</taxon>
        <taxon>Pseudomonadota</taxon>
        <taxon>Alphaproteobacteria</taxon>
        <taxon>Sphingomonadales</taxon>
        <taxon>Sphingomonadaceae</taxon>
        <taxon>Novosphingobium</taxon>
    </lineage>
</organism>